<feature type="compositionally biased region" description="Polar residues" evidence="1">
    <location>
        <begin position="1349"/>
        <end position="1387"/>
    </location>
</feature>
<feature type="transmembrane region" description="Helical" evidence="2">
    <location>
        <begin position="1006"/>
        <end position="1027"/>
    </location>
</feature>
<feature type="region of interest" description="Disordered" evidence="1">
    <location>
        <begin position="1322"/>
        <end position="1387"/>
    </location>
</feature>
<feature type="transmembrane region" description="Helical" evidence="2">
    <location>
        <begin position="17"/>
        <end position="36"/>
    </location>
</feature>
<gene>
    <name evidence="3" type="ORF">PCOS0759_LOCUS5014</name>
</gene>
<proteinExistence type="predicted"/>
<evidence type="ECO:0000256" key="2">
    <source>
        <dbReference type="SAM" id="Phobius"/>
    </source>
</evidence>
<keyword evidence="2" id="KW-1133">Transmembrane helix</keyword>
<protein>
    <submittedName>
        <fullName evidence="3">Uncharacterized protein</fullName>
    </submittedName>
</protein>
<feature type="transmembrane region" description="Helical" evidence="2">
    <location>
        <begin position="1241"/>
        <end position="1267"/>
    </location>
</feature>
<keyword evidence="2" id="KW-0472">Membrane</keyword>
<feature type="transmembrane region" description="Helical" evidence="2">
    <location>
        <begin position="257"/>
        <end position="280"/>
    </location>
</feature>
<evidence type="ECO:0000313" key="3">
    <source>
        <dbReference type="EMBL" id="CAD9081774.1"/>
    </source>
</evidence>
<keyword evidence="2" id="KW-0812">Transmembrane</keyword>
<accession>A0A7S1PH80</accession>
<feature type="transmembrane region" description="Helical" evidence="2">
    <location>
        <begin position="1048"/>
        <end position="1072"/>
    </location>
</feature>
<feature type="transmembrane region" description="Helical" evidence="2">
    <location>
        <begin position="211"/>
        <end position="229"/>
    </location>
</feature>
<feature type="transmembrane region" description="Helical" evidence="2">
    <location>
        <begin position="185"/>
        <end position="205"/>
    </location>
</feature>
<organism evidence="3">
    <name type="scientific">Percolomonas cosmopolitus</name>
    <dbReference type="NCBI Taxonomy" id="63605"/>
    <lineage>
        <taxon>Eukaryota</taxon>
        <taxon>Discoba</taxon>
        <taxon>Heterolobosea</taxon>
        <taxon>Tetramitia</taxon>
        <taxon>Eutetramitia</taxon>
        <taxon>Percolomonadidae</taxon>
        <taxon>Percolomonas</taxon>
    </lineage>
</organism>
<name>A0A7S1PH80_9EUKA</name>
<sequence length="1387" mass="153235">MPKCFPSWRASHLPRHALPKLFCVFIVILICGIFNSEGFQQSANFKNGIQTTRRKHDSFSHRPHKNRLIKTTSDNSTIVSTNSSTLVEPTTNTYQIHPTKEFLLSLFPSSLVEFNQKAVAPAFTSTLLELFDAIIPRIALYNFANNSIGLRFVDKGYPSEIIVDTSSASNDTTFSELKFAYMNDYAAYWQGVLSIGVLTAIVGMILCSTVFLLLLISLVYVVVWCLFGSRLTRDTIVFKTDPLRWLRMRNRSLRVRLCTRIYLMCHSCTLFLVLLVWAFFSLQSIPASSISMAQYHSHSKDMNQRVDNLLQNSVSELRNATNFIESRLLDVNTSLIATLPNSTTISTYKACPITLVDNLPSANVLKLFVANVSTTLDALPNLGIIQNKADSINALVAQALSQIGTLSTSINDLLSVLLSLLPYFDTLQGELDLYASETEAFPSVTELSAIITGLSGFEDIFTNDFNAAFITLFEDTMNSNTYSTGLYNAAVIFEKLDRVMQAILDAQVELMIQSAAKLKATKASLHSDTVLRATSDQLQVELQKANFTPIMSQIQDVGTTLQQLETEMNNLESFVSQVNATLTSLPSFDVMTVEIAKIADALNQSTCLNTIIGQMEYVNQTLLRLPQNMREMLDLYGVVKEIILKIDMPGKIQSVLEPILFSSNNDIPLVYSELEKFNFNAIKESFPSVDEIESNADLVYQNFSKSLLSFNMDDFQTQLSAFNSSISLIPDLSTFAASFSEINQTLYNARVVNSGGSTGPPISLSTVVAVFFDEQPTAADNGPCDSVCGERVRDSPISGGDDTGPTRNMIILGFWNAACNPALPHVWCWFKNAVLARPNTTELIAQMSIAKNSIANIPDWNILVSKTSALNSSISGLTTLQGTLAELSVTTAELSVRNPNFTVFKTSVNSFSETVANVDFGVVNQAVSDATETYSIISDNSPLDTITNVSDIISTQLNYSSFVALYTAFGDTLQKRNNEMQQLGNEIQESSGNFFNAFDVYDIARIIALLVFAVALLISPCCTNICCVSLCGMRRKCRFLICAKPCNVLCVAMFLAICGIFSWIVVCLGLPLSIILKDACPHAEQAVWATFNAFLPFTNHSNTLRNISSSDLQINELLAATNIPTNVKANFSFSLEDVFYSFTRDSCVGDTSIPLREELQMVAGNLSAVVDDYVYALPLPDSVSILDSMISTTQPIHSDVSAYMQLAVGNIFSLFECSSVNGVYEEMKTSICTDFYQSVSFFWGMFFIVGAITTFGAIGYALSYCLLVNTTVREDYSQLADEDERFNHVVDAIEEYNIQRVLPENLNQLFKEEEAAIAMHKATRRKKRSAKTQATKVETPTGAHPNDSAVAQRNQFMQNTFVEQPSEDSIVSESEFTERPPSSSTKV</sequence>
<evidence type="ECO:0000256" key="1">
    <source>
        <dbReference type="SAM" id="MobiDB-lite"/>
    </source>
</evidence>
<dbReference type="EMBL" id="HBGD01006035">
    <property type="protein sequence ID" value="CAD9081774.1"/>
    <property type="molecule type" value="Transcribed_RNA"/>
</dbReference>
<reference evidence="3" key="1">
    <citation type="submission" date="2021-01" db="EMBL/GenBank/DDBJ databases">
        <authorList>
            <person name="Corre E."/>
            <person name="Pelletier E."/>
            <person name="Niang G."/>
            <person name="Scheremetjew M."/>
            <person name="Finn R."/>
            <person name="Kale V."/>
            <person name="Holt S."/>
            <person name="Cochrane G."/>
            <person name="Meng A."/>
            <person name="Brown T."/>
            <person name="Cohen L."/>
        </authorList>
    </citation>
    <scope>NUCLEOTIDE SEQUENCE</scope>
    <source>
        <strain evidence="3">WS</strain>
    </source>
</reference>